<proteinExistence type="predicted"/>
<keyword evidence="3" id="KW-1185">Reference proteome</keyword>
<name>A0A6V8LKF4_9ACTN</name>
<evidence type="ECO:0000313" key="2">
    <source>
        <dbReference type="EMBL" id="GFJ96694.1"/>
    </source>
</evidence>
<gene>
    <name evidence="2" type="ORF">Prum_103360</name>
</gene>
<dbReference type="InterPro" id="IPR025498">
    <property type="entry name" value="DUF4389"/>
</dbReference>
<organism evidence="2 3">
    <name type="scientific">Phytohabitans rumicis</name>
    <dbReference type="NCBI Taxonomy" id="1076125"/>
    <lineage>
        <taxon>Bacteria</taxon>
        <taxon>Bacillati</taxon>
        <taxon>Actinomycetota</taxon>
        <taxon>Actinomycetes</taxon>
        <taxon>Micromonosporales</taxon>
        <taxon>Micromonosporaceae</taxon>
    </lineage>
</organism>
<feature type="transmembrane region" description="Helical" evidence="1">
    <location>
        <begin position="126"/>
        <end position="149"/>
    </location>
</feature>
<evidence type="ECO:0000256" key="1">
    <source>
        <dbReference type="SAM" id="Phobius"/>
    </source>
</evidence>
<dbReference type="EMBL" id="BLPG01000003">
    <property type="protein sequence ID" value="GFJ96694.1"/>
    <property type="molecule type" value="Genomic_DNA"/>
</dbReference>
<dbReference type="Pfam" id="PF14333">
    <property type="entry name" value="DUF4389"/>
    <property type="match status" value="2"/>
</dbReference>
<dbReference type="Proteomes" id="UP000482960">
    <property type="component" value="Unassembled WGS sequence"/>
</dbReference>
<feature type="transmembrane region" description="Helical" evidence="1">
    <location>
        <begin position="155"/>
        <end position="176"/>
    </location>
</feature>
<protein>
    <submittedName>
        <fullName evidence="2">Membrane protein</fullName>
    </submittedName>
</protein>
<accession>A0A6V8LKF4</accession>
<reference evidence="2 3" key="2">
    <citation type="submission" date="2020-03" db="EMBL/GenBank/DDBJ databases">
        <authorList>
            <person name="Ichikawa N."/>
            <person name="Kimura A."/>
            <person name="Kitahashi Y."/>
            <person name="Uohara A."/>
        </authorList>
    </citation>
    <scope>NUCLEOTIDE SEQUENCE [LARGE SCALE GENOMIC DNA]</scope>
    <source>
        <strain evidence="2 3">NBRC 108638</strain>
    </source>
</reference>
<reference evidence="2 3" key="1">
    <citation type="submission" date="2020-03" db="EMBL/GenBank/DDBJ databases">
        <title>Whole genome shotgun sequence of Phytohabitans rumicis NBRC 108638.</title>
        <authorList>
            <person name="Komaki H."/>
            <person name="Tamura T."/>
        </authorList>
    </citation>
    <scope>NUCLEOTIDE SEQUENCE [LARGE SCALE GENOMIC DNA]</scope>
    <source>
        <strain evidence="2 3">NBRC 108638</strain>
    </source>
</reference>
<sequence length="239" mass="26665">MYWRGGIMNRYPVRLYANPDPAPGRWLWLVKWLLLIPHFVVLAVLWIVLVVLTLVAYVAVLITGRYPTGIYDFNVGVLRWSWRVGYYGYQALGTDRYPPFALADVPDYPAGLDADPPRPLPRWRPLVAWLLAFPHVLIVAALTGGWRVYDDGDTVVYVSGGLVAVTVLIVGVALLFTGRHPPGLYALLVGVARWVTRTIAYIVLLTGAYPPFRLDQGAREPDHIPPAPDDADHRTAALM</sequence>
<comment type="caution">
    <text evidence="2">The sequence shown here is derived from an EMBL/GenBank/DDBJ whole genome shotgun (WGS) entry which is preliminary data.</text>
</comment>
<keyword evidence="1" id="KW-1133">Transmembrane helix</keyword>
<feature type="transmembrane region" description="Helical" evidence="1">
    <location>
        <begin position="35"/>
        <end position="62"/>
    </location>
</feature>
<evidence type="ECO:0000313" key="3">
    <source>
        <dbReference type="Proteomes" id="UP000482960"/>
    </source>
</evidence>
<feature type="transmembrane region" description="Helical" evidence="1">
    <location>
        <begin position="183"/>
        <end position="204"/>
    </location>
</feature>
<keyword evidence="1" id="KW-0812">Transmembrane</keyword>
<dbReference type="AlphaFoldDB" id="A0A6V8LKF4"/>
<keyword evidence="1" id="KW-0472">Membrane</keyword>